<evidence type="ECO:0000259" key="1">
    <source>
        <dbReference type="Pfam" id="PF12728"/>
    </source>
</evidence>
<dbReference type="HOGENOM" id="CLU_2650759_0_0_0"/>
<dbReference type="Pfam" id="PF12728">
    <property type="entry name" value="HTH_17"/>
    <property type="match status" value="1"/>
</dbReference>
<dbReference type="GO" id="GO:0003677">
    <property type="term" value="F:DNA binding"/>
    <property type="evidence" value="ECO:0007669"/>
    <property type="project" value="InterPro"/>
</dbReference>
<dbReference type="Proteomes" id="UP000011704">
    <property type="component" value="Unassembled WGS sequence"/>
</dbReference>
<dbReference type="EMBL" id="CAQJ01000040">
    <property type="protein sequence ID" value="CCQ90698.1"/>
    <property type="molecule type" value="Genomic_DNA"/>
</dbReference>
<feature type="domain" description="Helix-turn-helix" evidence="1">
    <location>
        <begin position="6"/>
        <end position="55"/>
    </location>
</feature>
<evidence type="ECO:0000313" key="3">
    <source>
        <dbReference type="Proteomes" id="UP000011704"/>
    </source>
</evidence>
<dbReference type="STRING" id="1266370.NITGR_360036"/>
<dbReference type="RefSeq" id="WP_005008537.1">
    <property type="nucleotide sequence ID" value="NZ_HG422173.1"/>
</dbReference>
<dbReference type="InterPro" id="IPR010093">
    <property type="entry name" value="SinI_DNA-bd"/>
</dbReference>
<keyword evidence="3" id="KW-1185">Reference proteome</keyword>
<protein>
    <recommendedName>
        <fullName evidence="1">Helix-turn-helix domain-containing protein</fullName>
    </recommendedName>
</protein>
<dbReference type="SUPFAM" id="SSF46955">
    <property type="entry name" value="Putative DNA-binding domain"/>
    <property type="match status" value="1"/>
</dbReference>
<gene>
    <name evidence="2" type="ORF">NITGR_360036</name>
</gene>
<name>M1YYE5_NITG3</name>
<proteinExistence type="predicted"/>
<comment type="caution">
    <text evidence="2">The sequence shown here is derived from an EMBL/GenBank/DDBJ whole genome shotgun (WGS) entry which is preliminary data.</text>
</comment>
<sequence length="76" mass="9061">MSPKHFLSIKELSEYIGIKPKTLYSWVAKRVIPHYRIMGLVRFHKGEIDIWLKSCHENSEDLTNKRVNEIEDEYSL</sequence>
<dbReference type="OrthoDB" id="9800023at2"/>
<dbReference type="InterPro" id="IPR009061">
    <property type="entry name" value="DNA-bd_dom_put_sf"/>
</dbReference>
<reference evidence="2 3" key="1">
    <citation type="journal article" date="2013" name="Front. Microbiol.">
        <title>The genome of Nitrospina gracilis illuminates the metabolism and evolution of the major marine nitrite oxidizer.</title>
        <authorList>
            <person name="Luecker S."/>
            <person name="Nowka B."/>
            <person name="Rattei T."/>
            <person name="Spieck E."/>
            <person name="and Daims H."/>
        </authorList>
    </citation>
    <scope>NUCLEOTIDE SEQUENCE [LARGE SCALE GENOMIC DNA]</scope>
    <source>
        <strain evidence="2 3">3/211</strain>
    </source>
</reference>
<dbReference type="AlphaFoldDB" id="M1YYE5"/>
<accession>M1YYE5</accession>
<dbReference type="InParanoid" id="M1YYE5"/>
<dbReference type="NCBIfam" id="TIGR01764">
    <property type="entry name" value="excise"/>
    <property type="match status" value="1"/>
</dbReference>
<organism evidence="2 3">
    <name type="scientific">Nitrospina gracilis (strain 3/211)</name>
    <dbReference type="NCBI Taxonomy" id="1266370"/>
    <lineage>
        <taxon>Bacteria</taxon>
        <taxon>Pseudomonadati</taxon>
        <taxon>Nitrospinota/Tectimicrobiota group</taxon>
        <taxon>Nitrospinota</taxon>
        <taxon>Nitrospinia</taxon>
        <taxon>Nitrospinales</taxon>
        <taxon>Nitrospinaceae</taxon>
        <taxon>Nitrospina</taxon>
    </lineage>
</organism>
<evidence type="ECO:0000313" key="2">
    <source>
        <dbReference type="EMBL" id="CCQ90698.1"/>
    </source>
</evidence>
<dbReference type="InterPro" id="IPR041657">
    <property type="entry name" value="HTH_17"/>
</dbReference>